<protein>
    <recommendedName>
        <fullName evidence="3">DUF465 domain-containing protein</fullName>
    </recommendedName>
</protein>
<name>A0ABX3A1M1_9GAMM</name>
<organism evidence="1 2">
    <name type="scientific">Piscirickettsia litoralis</name>
    <dbReference type="NCBI Taxonomy" id="1891921"/>
    <lineage>
        <taxon>Bacteria</taxon>
        <taxon>Pseudomonadati</taxon>
        <taxon>Pseudomonadota</taxon>
        <taxon>Gammaproteobacteria</taxon>
        <taxon>Thiotrichales</taxon>
        <taxon>Piscirickettsiaceae</taxon>
        <taxon>Piscirickettsia</taxon>
    </lineage>
</organism>
<evidence type="ECO:0000313" key="1">
    <source>
        <dbReference type="EMBL" id="ODN42718.1"/>
    </source>
</evidence>
<proteinExistence type="predicted"/>
<evidence type="ECO:0008006" key="3">
    <source>
        <dbReference type="Google" id="ProtNLM"/>
    </source>
</evidence>
<sequence>MLSKHHSLSEEFAPYKDTCTQLKQNDQEFHHLWHEFHHIDKQINKTESVMTASHLKRRRLKVQDEIYARLRTCA</sequence>
<gene>
    <name evidence="1" type="ORF">BGC07_07020</name>
</gene>
<accession>A0ABX3A1M1</accession>
<evidence type="ECO:0000313" key="2">
    <source>
        <dbReference type="Proteomes" id="UP000094329"/>
    </source>
</evidence>
<keyword evidence="2" id="KW-1185">Reference proteome</keyword>
<dbReference type="RefSeq" id="WP_069312516.1">
    <property type="nucleotide sequence ID" value="NZ_MDTU01000001.1"/>
</dbReference>
<reference evidence="1 2" key="1">
    <citation type="submission" date="2016-08" db="EMBL/GenBank/DDBJ databases">
        <title>Draft genome sequence of Candidatus Piscirickettsia litoralis, from seawater.</title>
        <authorList>
            <person name="Wan X."/>
            <person name="Lee A.J."/>
            <person name="Hou S."/>
            <person name="Donachie S.P."/>
        </authorList>
    </citation>
    <scope>NUCLEOTIDE SEQUENCE [LARGE SCALE GENOMIC DNA]</scope>
    <source>
        <strain evidence="1 2">Y2</strain>
    </source>
</reference>
<comment type="caution">
    <text evidence="1">The sequence shown here is derived from an EMBL/GenBank/DDBJ whole genome shotgun (WGS) entry which is preliminary data.</text>
</comment>
<dbReference type="InterPro" id="IPR038444">
    <property type="entry name" value="DUF465_sf"/>
</dbReference>
<dbReference type="Proteomes" id="UP000094329">
    <property type="component" value="Unassembled WGS sequence"/>
</dbReference>
<dbReference type="Gene3D" id="6.10.280.50">
    <property type="match status" value="1"/>
</dbReference>
<dbReference type="EMBL" id="MDTU01000001">
    <property type="protein sequence ID" value="ODN42718.1"/>
    <property type="molecule type" value="Genomic_DNA"/>
</dbReference>